<sequence length="377" mass="39472">MYTKLCVFLLAVGITQAVAVPHRALQFAYPQTNFIQYLQSRDLTSDPSHKLECLNYYMEQISQVADQFSENYNACVKEAELEKQSIDDKTSEDRTRINQSATDSCELLQSCSTIETSIDFFSCYSEAGSENAKNMYTISANASELQAYVVEQVRLIEVNEYVCTNKSERTYVQDTAAVYEQMNLCFEGGPLPSETTAAPAESTAAPPETTAAPAESTAAPAESTAAPAESTAAPAESTAAPAESTAAPAESTAAPAESTAAPAESTAAPAESTAAPAESTAAPAESTAAPAESTAAPAESTAAPAESTAAPAESTAAPAESTAAPAESTAAPAEPTDAPADKEKAPEEDLSEFSSSQESQNLQNIIQNLQKWLKNRV</sequence>
<organism evidence="4 5">
    <name type="scientific">Drosophila ananassae</name>
    <name type="common">Fruit fly</name>
    <dbReference type="NCBI Taxonomy" id="7217"/>
    <lineage>
        <taxon>Eukaryota</taxon>
        <taxon>Metazoa</taxon>
        <taxon>Ecdysozoa</taxon>
        <taxon>Arthropoda</taxon>
        <taxon>Hexapoda</taxon>
        <taxon>Insecta</taxon>
        <taxon>Pterygota</taxon>
        <taxon>Neoptera</taxon>
        <taxon>Endopterygota</taxon>
        <taxon>Diptera</taxon>
        <taxon>Brachycera</taxon>
        <taxon>Muscomorpha</taxon>
        <taxon>Ephydroidea</taxon>
        <taxon>Drosophilidae</taxon>
        <taxon>Drosophila</taxon>
        <taxon>Sophophora</taxon>
    </lineage>
</organism>
<gene>
    <name evidence="4" type="primary">Dana\GF13208</name>
    <name evidence="4" type="synonym">dana_GLEANR_13221</name>
    <name evidence="4" type="ORF">GF13208</name>
</gene>
<dbReference type="InterPro" id="IPR007931">
    <property type="entry name" value="TsetseEP"/>
</dbReference>
<dbReference type="InParanoid" id="B3MHV3"/>
<dbReference type="Proteomes" id="UP000007801">
    <property type="component" value="Unassembled WGS sequence"/>
</dbReference>
<dbReference type="GeneID" id="6496051"/>
<dbReference type="KEGG" id="dan:6496051"/>
<evidence type="ECO:0000256" key="2">
    <source>
        <dbReference type="SAM" id="SignalP"/>
    </source>
</evidence>
<dbReference type="FunCoup" id="B3MHV3">
    <property type="interactions" value="1"/>
</dbReference>
<evidence type="ECO:0000313" key="4">
    <source>
        <dbReference type="EMBL" id="EDV36940.1"/>
    </source>
</evidence>
<keyword evidence="5" id="KW-1185">Reference proteome</keyword>
<feature type="domain" description="Protein TsetseEP" evidence="3">
    <location>
        <begin position="50"/>
        <end position="169"/>
    </location>
</feature>
<keyword evidence="2" id="KW-0732">Signal</keyword>
<evidence type="ECO:0000313" key="5">
    <source>
        <dbReference type="Proteomes" id="UP000007801"/>
    </source>
</evidence>
<dbReference type="STRING" id="7217.B3MHV3"/>
<evidence type="ECO:0000259" key="3">
    <source>
        <dbReference type="Pfam" id="PF05267"/>
    </source>
</evidence>
<dbReference type="OMA" id="LNNPHQN"/>
<feature type="compositionally biased region" description="Low complexity" evidence="1">
    <location>
        <begin position="352"/>
        <end position="363"/>
    </location>
</feature>
<dbReference type="eggNOG" id="ENOG502R1NR">
    <property type="taxonomic scope" value="Eukaryota"/>
</dbReference>
<dbReference type="PhylomeDB" id="B3MHV3"/>
<evidence type="ECO:0000256" key="1">
    <source>
        <dbReference type="SAM" id="MobiDB-lite"/>
    </source>
</evidence>
<dbReference type="Pfam" id="PF05267">
    <property type="entry name" value="DUF725"/>
    <property type="match status" value="1"/>
</dbReference>
<dbReference type="AlphaFoldDB" id="B3MHV3"/>
<protein>
    <recommendedName>
        <fullName evidence="3">Protein TsetseEP domain-containing protein</fullName>
    </recommendedName>
</protein>
<feature type="compositionally biased region" description="Low complexity" evidence="1">
    <location>
        <begin position="192"/>
        <end position="336"/>
    </location>
</feature>
<feature type="signal peptide" evidence="2">
    <location>
        <begin position="1"/>
        <end position="19"/>
    </location>
</feature>
<accession>B3MHV3</accession>
<dbReference type="OrthoDB" id="8054395at2759"/>
<dbReference type="EMBL" id="CH902619">
    <property type="protein sequence ID" value="EDV36940.1"/>
    <property type="molecule type" value="Genomic_DNA"/>
</dbReference>
<name>B3MHV3_DROAN</name>
<reference evidence="4 5" key="1">
    <citation type="journal article" date="2007" name="Nature">
        <title>Evolution of genes and genomes on the Drosophila phylogeny.</title>
        <authorList>
            <consortium name="Drosophila 12 Genomes Consortium"/>
            <person name="Clark A.G."/>
            <person name="Eisen M.B."/>
            <person name="Smith D.R."/>
            <person name="Bergman C.M."/>
            <person name="Oliver B."/>
            <person name="Markow T.A."/>
            <person name="Kaufman T.C."/>
            <person name="Kellis M."/>
            <person name="Gelbart W."/>
            <person name="Iyer V.N."/>
            <person name="Pollard D.A."/>
            <person name="Sackton T.B."/>
            <person name="Larracuente A.M."/>
            <person name="Singh N.D."/>
            <person name="Abad J.P."/>
            <person name="Abt D.N."/>
            <person name="Adryan B."/>
            <person name="Aguade M."/>
            <person name="Akashi H."/>
            <person name="Anderson W.W."/>
            <person name="Aquadro C.F."/>
            <person name="Ardell D.H."/>
            <person name="Arguello R."/>
            <person name="Artieri C.G."/>
            <person name="Barbash D.A."/>
            <person name="Barker D."/>
            <person name="Barsanti P."/>
            <person name="Batterham P."/>
            <person name="Batzoglou S."/>
            <person name="Begun D."/>
            <person name="Bhutkar A."/>
            <person name="Blanco E."/>
            <person name="Bosak S.A."/>
            <person name="Bradley R.K."/>
            <person name="Brand A.D."/>
            <person name="Brent M.R."/>
            <person name="Brooks A.N."/>
            <person name="Brown R.H."/>
            <person name="Butlin R.K."/>
            <person name="Caggese C."/>
            <person name="Calvi B.R."/>
            <person name="Bernardo de Carvalho A."/>
            <person name="Caspi A."/>
            <person name="Castrezana S."/>
            <person name="Celniker S.E."/>
            <person name="Chang J.L."/>
            <person name="Chapple C."/>
            <person name="Chatterji S."/>
            <person name="Chinwalla A."/>
            <person name="Civetta A."/>
            <person name="Clifton S.W."/>
            <person name="Comeron J.M."/>
            <person name="Costello J.C."/>
            <person name="Coyne J.A."/>
            <person name="Daub J."/>
            <person name="David R.G."/>
            <person name="Delcher A.L."/>
            <person name="Delehaunty K."/>
            <person name="Do C.B."/>
            <person name="Ebling H."/>
            <person name="Edwards K."/>
            <person name="Eickbush T."/>
            <person name="Evans J.D."/>
            <person name="Filipski A."/>
            <person name="Findeiss S."/>
            <person name="Freyhult E."/>
            <person name="Fulton L."/>
            <person name="Fulton R."/>
            <person name="Garcia A.C."/>
            <person name="Gardiner A."/>
            <person name="Garfield D.A."/>
            <person name="Garvin B.E."/>
            <person name="Gibson G."/>
            <person name="Gilbert D."/>
            <person name="Gnerre S."/>
            <person name="Godfrey J."/>
            <person name="Good R."/>
            <person name="Gotea V."/>
            <person name="Gravely B."/>
            <person name="Greenberg A.J."/>
            <person name="Griffiths-Jones S."/>
            <person name="Gross S."/>
            <person name="Guigo R."/>
            <person name="Gustafson E.A."/>
            <person name="Haerty W."/>
            <person name="Hahn M.W."/>
            <person name="Halligan D.L."/>
            <person name="Halpern A.L."/>
            <person name="Halter G.M."/>
            <person name="Han M.V."/>
            <person name="Heger A."/>
            <person name="Hillier L."/>
            <person name="Hinrichs A.S."/>
            <person name="Holmes I."/>
            <person name="Hoskins R.A."/>
            <person name="Hubisz M.J."/>
            <person name="Hultmark D."/>
            <person name="Huntley M.A."/>
            <person name="Jaffe D.B."/>
            <person name="Jagadeeshan S."/>
            <person name="Jeck W.R."/>
            <person name="Johnson J."/>
            <person name="Jones C.D."/>
            <person name="Jordan W.C."/>
            <person name="Karpen G.H."/>
            <person name="Kataoka E."/>
            <person name="Keightley P.D."/>
            <person name="Kheradpour P."/>
            <person name="Kirkness E.F."/>
            <person name="Koerich L.B."/>
            <person name="Kristiansen K."/>
            <person name="Kudrna D."/>
            <person name="Kulathinal R.J."/>
            <person name="Kumar S."/>
            <person name="Kwok R."/>
            <person name="Lander E."/>
            <person name="Langley C.H."/>
            <person name="Lapoint R."/>
            <person name="Lazzaro B.P."/>
            <person name="Lee S.J."/>
            <person name="Levesque L."/>
            <person name="Li R."/>
            <person name="Lin C.F."/>
            <person name="Lin M.F."/>
            <person name="Lindblad-Toh K."/>
            <person name="Llopart A."/>
            <person name="Long M."/>
            <person name="Low L."/>
            <person name="Lozovsky E."/>
            <person name="Lu J."/>
            <person name="Luo M."/>
            <person name="Machado C.A."/>
            <person name="Makalowski W."/>
            <person name="Marzo M."/>
            <person name="Matsuda M."/>
            <person name="Matzkin L."/>
            <person name="McAllister B."/>
            <person name="McBride C.S."/>
            <person name="McKernan B."/>
            <person name="McKernan K."/>
            <person name="Mendez-Lago M."/>
            <person name="Minx P."/>
            <person name="Mollenhauer M.U."/>
            <person name="Montooth K."/>
            <person name="Mount S.M."/>
            <person name="Mu X."/>
            <person name="Myers E."/>
            <person name="Negre B."/>
            <person name="Newfeld S."/>
            <person name="Nielsen R."/>
            <person name="Noor M.A."/>
            <person name="O'Grady P."/>
            <person name="Pachter L."/>
            <person name="Papaceit M."/>
            <person name="Parisi M.J."/>
            <person name="Parisi M."/>
            <person name="Parts L."/>
            <person name="Pedersen J.S."/>
            <person name="Pesole G."/>
            <person name="Phillippy A.M."/>
            <person name="Ponting C.P."/>
            <person name="Pop M."/>
            <person name="Porcelli D."/>
            <person name="Powell J.R."/>
            <person name="Prohaska S."/>
            <person name="Pruitt K."/>
            <person name="Puig M."/>
            <person name="Quesneville H."/>
            <person name="Ram K.R."/>
            <person name="Rand D."/>
            <person name="Rasmussen M.D."/>
            <person name="Reed L.K."/>
            <person name="Reenan R."/>
            <person name="Reily A."/>
            <person name="Remington K.A."/>
            <person name="Rieger T.T."/>
            <person name="Ritchie M.G."/>
            <person name="Robin C."/>
            <person name="Rogers Y.H."/>
            <person name="Rohde C."/>
            <person name="Rozas J."/>
            <person name="Rubenfield M.J."/>
            <person name="Ruiz A."/>
            <person name="Russo S."/>
            <person name="Salzberg S.L."/>
            <person name="Sanchez-Gracia A."/>
            <person name="Saranga D.J."/>
            <person name="Sato H."/>
            <person name="Schaeffer S.W."/>
            <person name="Schatz M.C."/>
            <person name="Schlenke T."/>
            <person name="Schwartz R."/>
            <person name="Segarra C."/>
            <person name="Singh R.S."/>
            <person name="Sirot L."/>
            <person name="Sirota M."/>
            <person name="Sisneros N.B."/>
            <person name="Smith C.D."/>
            <person name="Smith T.F."/>
            <person name="Spieth J."/>
            <person name="Stage D.E."/>
            <person name="Stark A."/>
            <person name="Stephan W."/>
            <person name="Strausberg R.L."/>
            <person name="Strempel S."/>
            <person name="Sturgill D."/>
            <person name="Sutton G."/>
            <person name="Sutton G.G."/>
            <person name="Tao W."/>
            <person name="Teichmann S."/>
            <person name="Tobari Y.N."/>
            <person name="Tomimura Y."/>
            <person name="Tsolas J.M."/>
            <person name="Valente V.L."/>
            <person name="Venter E."/>
            <person name="Venter J.C."/>
            <person name="Vicario S."/>
            <person name="Vieira F.G."/>
            <person name="Vilella A.J."/>
            <person name="Villasante A."/>
            <person name="Walenz B."/>
            <person name="Wang J."/>
            <person name="Wasserman M."/>
            <person name="Watts T."/>
            <person name="Wilson D."/>
            <person name="Wilson R.K."/>
            <person name="Wing R.A."/>
            <person name="Wolfner M.F."/>
            <person name="Wong A."/>
            <person name="Wong G.K."/>
            <person name="Wu C.I."/>
            <person name="Wu G."/>
            <person name="Yamamoto D."/>
            <person name="Yang H.P."/>
            <person name="Yang S.P."/>
            <person name="Yorke J.A."/>
            <person name="Yoshida K."/>
            <person name="Zdobnov E."/>
            <person name="Zhang P."/>
            <person name="Zhang Y."/>
            <person name="Zimin A.V."/>
            <person name="Baldwin J."/>
            <person name="Abdouelleil A."/>
            <person name="Abdulkadir J."/>
            <person name="Abebe A."/>
            <person name="Abera B."/>
            <person name="Abreu J."/>
            <person name="Acer S.C."/>
            <person name="Aftuck L."/>
            <person name="Alexander A."/>
            <person name="An P."/>
            <person name="Anderson E."/>
            <person name="Anderson S."/>
            <person name="Arachi H."/>
            <person name="Azer M."/>
            <person name="Bachantsang P."/>
            <person name="Barry A."/>
            <person name="Bayul T."/>
            <person name="Berlin A."/>
            <person name="Bessette D."/>
            <person name="Bloom T."/>
            <person name="Blye J."/>
            <person name="Boguslavskiy L."/>
            <person name="Bonnet C."/>
            <person name="Boukhgalter B."/>
            <person name="Bourzgui I."/>
            <person name="Brown A."/>
            <person name="Cahill P."/>
            <person name="Channer S."/>
            <person name="Cheshatsang Y."/>
            <person name="Chuda L."/>
            <person name="Citroen M."/>
            <person name="Collymore A."/>
            <person name="Cooke P."/>
            <person name="Costello M."/>
            <person name="D'Aco K."/>
            <person name="Daza R."/>
            <person name="De Haan G."/>
            <person name="DeGray S."/>
            <person name="DeMaso C."/>
            <person name="Dhargay N."/>
            <person name="Dooley K."/>
            <person name="Dooley E."/>
            <person name="Doricent M."/>
            <person name="Dorje P."/>
            <person name="Dorjee K."/>
            <person name="Dupes A."/>
            <person name="Elong R."/>
            <person name="Falk J."/>
            <person name="Farina A."/>
            <person name="Faro S."/>
            <person name="Ferguson D."/>
            <person name="Fisher S."/>
            <person name="Foley C.D."/>
            <person name="Franke A."/>
            <person name="Friedrich D."/>
            <person name="Gadbois L."/>
            <person name="Gearin G."/>
            <person name="Gearin C.R."/>
            <person name="Giannoukos G."/>
            <person name="Goode T."/>
            <person name="Graham J."/>
            <person name="Grandbois E."/>
            <person name="Grewal S."/>
            <person name="Gyaltsen K."/>
            <person name="Hafez N."/>
            <person name="Hagos B."/>
            <person name="Hall J."/>
            <person name="Henson C."/>
            <person name="Hollinger A."/>
            <person name="Honan T."/>
            <person name="Huard M.D."/>
            <person name="Hughes L."/>
            <person name="Hurhula B."/>
            <person name="Husby M.E."/>
            <person name="Kamat A."/>
            <person name="Kanga B."/>
            <person name="Kashin S."/>
            <person name="Khazanovich D."/>
            <person name="Kisner P."/>
            <person name="Lance K."/>
            <person name="Lara M."/>
            <person name="Lee W."/>
            <person name="Lennon N."/>
            <person name="Letendre F."/>
            <person name="LeVine R."/>
            <person name="Lipovsky A."/>
            <person name="Liu X."/>
            <person name="Liu J."/>
            <person name="Liu S."/>
            <person name="Lokyitsang T."/>
            <person name="Lokyitsang Y."/>
            <person name="Lubonja R."/>
            <person name="Lui A."/>
            <person name="MacDonald P."/>
            <person name="Magnisalis V."/>
            <person name="Maru K."/>
            <person name="Matthews C."/>
            <person name="McCusker W."/>
            <person name="McDonough S."/>
            <person name="Mehta T."/>
            <person name="Meldrim J."/>
            <person name="Meneus L."/>
            <person name="Mihai O."/>
            <person name="Mihalev A."/>
            <person name="Mihova T."/>
            <person name="Mittelman R."/>
            <person name="Mlenga V."/>
            <person name="Montmayeur A."/>
            <person name="Mulrain L."/>
            <person name="Navidi A."/>
            <person name="Naylor J."/>
            <person name="Negash T."/>
            <person name="Nguyen T."/>
            <person name="Nguyen N."/>
            <person name="Nicol R."/>
            <person name="Norbu C."/>
            <person name="Norbu N."/>
            <person name="Novod N."/>
            <person name="O'Neill B."/>
            <person name="Osman S."/>
            <person name="Markiewicz E."/>
            <person name="Oyono O.L."/>
            <person name="Patti C."/>
            <person name="Phunkhang P."/>
            <person name="Pierre F."/>
            <person name="Priest M."/>
            <person name="Raghuraman S."/>
            <person name="Rege F."/>
            <person name="Reyes R."/>
            <person name="Rise C."/>
            <person name="Rogov P."/>
            <person name="Ross K."/>
            <person name="Ryan E."/>
            <person name="Settipalli S."/>
            <person name="Shea T."/>
            <person name="Sherpa N."/>
            <person name="Shi L."/>
            <person name="Shih D."/>
            <person name="Sparrow T."/>
            <person name="Spaulding J."/>
            <person name="Stalker J."/>
            <person name="Stange-Thomann N."/>
            <person name="Stavropoulos S."/>
            <person name="Stone C."/>
            <person name="Strader C."/>
            <person name="Tesfaye S."/>
            <person name="Thomson T."/>
            <person name="Thoulutsang Y."/>
            <person name="Thoulutsang D."/>
            <person name="Topham K."/>
            <person name="Topping I."/>
            <person name="Tsamla T."/>
            <person name="Vassiliev H."/>
            <person name="Vo A."/>
            <person name="Wangchuk T."/>
            <person name="Wangdi T."/>
            <person name="Weiand M."/>
            <person name="Wilkinson J."/>
            <person name="Wilson A."/>
            <person name="Yadav S."/>
            <person name="Young G."/>
            <person name="Yu Q."/>
            <person name="Zembek L."/>
            <person name="Zhong D."/>
            <person name="Zimmer A."/>
            <person name="Zwirko Z."/>
            <person name="Jaffe D.B."/>
            <person name="Alvarez P."/>
            <person name="Brockman W."/>
            <person name="Butler J."/>
            <person name="Chin C."/>
            <person name="Gnerre S."/>
            <person name="Grabherr M."/>
            <person name="Kleber M."/>
            <person name="Mauceli E."/>
            <person name="MacCallum I."/>
        </authorList>
    </citation>
    <scope>NUCLEOTIDE SEQUENCE [LARGE SCALE GENOMIC DNA]</scope>
    <source>
        <strain evidence="5">Tucson 14024-0371.13</strain>
    </source>
</reference>
<feature type="region of interest" description="Disordered" evidence="1">
    <location>
        <begin position="190"/>
        <end position="363"/>
    </location>
</feature>
<dbReference type="HOGENOM" id="CLU_062307_0_0_1"/>
<feature type="chain" id="PRO_5002793299" description="Protein TsetseEP domain-containing protein" evidence="2">
    <location>
        <begin position="20"/>
        <end position="377"/>
    </location>
</feature>
<proteinExistence type="predicted"/>